<dbReference type="PANTHER" id="PTHR21039">
    <property type="entry name" value="HISTIDINOL PHOSPHATASE-RELATED"/>
    <property type="match status" value="1"/>
</dbReference>
<dbReference type="STRING" id="1702221.AALO17_04790"/>
<dbReference type="SUPFAM" id="SSF89550">
    <property type="entry name" value="PHP domain-like"/>
    <property type="match status" value="1"/>
</dbReference>
<accession>A0A140DSI6</accession>
<dbReference type="PATRIC" id="fig|1702221.3.peg.462"/>
<evidence type="ECO:0000256" key="7">
    <source>
        <dbReference type="ARBA" id="ARBA00049158"/>
    </source>
</evidence>
<feature type="domain" description="PHP" evidence="9">
    <location>
        <begin position="23"/>
        <end position="205"/>
    </location>
</feature>
<evidence type="ECO:0000313" key="10">
    <source>
        <dbReference type="EMBL" id="AMK53613.1"/>
    </source>
</evidence>
<evidence type="ECO:0000256" key="1">
    <source>
        <dbReference type="ARBA" id="ARBA00004970"/>
    </source>
</evidence>
<dbReference type="CDD" id="cd12110">
    <property type="entry name" value="PHP_HisPPase_Hisj_like"/>
    <property type="match status" value="1"/>
</dbReference>
<dbReference type="InterPro" id="IPR010140">
    <property type="entry name" value="Histidinol_P_phosphatase_HisJ"/>
</dbReference>
<gene>
    <name evidence="10" type="ORF">AALO17_04790</name>
</gene>
<comment type="catalytic activity">
    <reaction evidence="7 8">
        <text>L-histidinol phosphate + H2O = L-histidinol + phosphate</text>
        <dbReference type="Rhea" id="RHEA:14465"/>
        <dbReference type="ChEBI" id="CHEBI:15377"/>
        <dbReference type="ChEBI" id="CHEBI:43474"/>
        <dbReference type="ChEBI" id="CHEBI:57699"/>
        <dbReference type="ChEBI" id="CHEBI:57980"/>
        <dbReference type="EC" id="3.1.3.15"/>
    </reaction>
</comment>
<organism evidence="10 11">
    <name type="scientific">Faecalibaculum rodentium</name>
    <dbReference type="NCBI Taxonomy" id="1702221"/>
    <lineage>
        <taxon>Bacteria</taxon>
        <taxon>Bacillati</taxon>
        <taxon>Bacillota</taxon>
        <taxon>Erysipelotrichia</taxon>
        <taxon>Erysipelotrichales</taxon>
        <taxon>Erysipelotrichaceae</taxon>
        <taxon>Faecalibaculum</taxon>
    </lineage>
</organism>
<evidence type="ECO:0000256" key="6">
    <source>
        <dbReference type="ARBA" id="ARBA00023102"/>
    </source>
</evidence>
<name>A0A140DSI6_9FIRM</name>
<evidence type="ECO:0000256" key="3">
    <source>
        <dbReference type="ARBA" id="ARBA00013085"/>
    </source>
</evidence>
<dbReference type="Gene3D" id="3.20.20.140">
    <property type="entry name" value="Metal-dependent hydrolases"/>
    <property type="match status" value="1"/>
</dbReference>
<dbReference type="GO" id="GO:0000105">
    <property type="term" value="P:L-histidine biosynthetic process"/>
    <property type="evidence" value="ECO:0007669"/>
    <property type="project" value="UniProtKB-UniRule"/>
</dbReference>
<keyword evidence="6 8" id="KW-0368">Histidine biosynthesis</keyword>
<comment type="pathway">
    <text evidence="1 8">Amino-acid biosynthesis; L-histidine biosynthesis; L-histidine from 5-phospho-alpha-D-ribose 1-diphosphate: step 8/9.</text>
</comment>
<dbReference type="RefSeq" id="WP_236940497.1">
    <property type="nucleotide sequence ID" value="NZ_CANRYF010000014.1"/>
</dbReference>
<proteinExistence type="inferred from homology"/>
<dbReference type="GO" id="GO:0005737">
    <property type="term" value="C:cytoplasm"/>
    <property type="evidence" value="ECO:0007669"/>
    <property type="project" value="TreeGrafter"/>
</dbReference>
<evidence type="ECO:0000256" key="4">
    <source>
        <dbReference type="ARBA" id="ARBA00022605"/>
    </source>
</evidence>
<evidence type="ECO:0000313" key="11">
    <source>
        <dbReference type="Proteomes" id="UP000069771"/>
    </source>
</evidence>
<dbReference type="AlphaFoldDB" id="A0A140DSI6"/>
<protein>
    <recommendedName>
        <fullName evidence="3 8">Histidinol-phosphatase</fullName>
        <shortName evidence="8">HolPase</shortName>
        <ecNumber evidence="3 8">3.1.3.15</ecNumber>
    </recommendedName>
</protein>
<dbReference type="UniPathway" id="UPA00031">
    <property type="reaction ID" value="UER00013"/>
</dbReference>
<evidence type="ECO:0000259" key="9">
    <source>
        <dbReference type="Pfam" id="PF02811"/>
    </source>
</evidence>
<sequence length="298" mass="34607">MITNTQNHKPVARDKAALIQANYHTHTRRCLHAGGTDEEYVKEAIRNGYEVLGFSDHCPWKYATDYVPKMRMRLEQFDDYQSSILTLKKKYKGRIEILLGLEAEYFPQYMDWLLDFVIEKQVDYLIFGCHYHQSDETGRYFGRIAREGFDTYIQAVMDGLETGMYSYLAHPELPLRSLDWDDGVTEGFTRICRYCAAHDIPLEYNVLGLQLARRTGREGYPHHRFWKIAGDCGCRAIIGMDAHHPKDLRVSLYRAARRTLEEAGVTLVHEIPRVDFKGLRARRTAAAQTPEILHKNED</sequence>
<dbReference type="NCBIfam" id="TIGR01856">
    <property type="entry name" value="hisJ_fam"/>
    <property type="match status" value="1"/>
</dbReference>
<evidence type="ECO:0000256" key="2">
    <source>
        <dbReference type="ARBA" id="ARBA00009152"/>
    </source>
</evidence>
<dbReference type="EC" id="3.1.3.15" evidence="3 8"/>
<comment type="similarity">
    <text evidence="2 8">Belongs to the PHP hydrolase family. HisK subfamily.</text>
</comment>
<reference evidence="10 11" key="1">
    <citation type="journal article" date="2016" name="Gut Pathog.">
        <title>Whole genome sequencing of "Faecalibaculum rodentium" ALO17, isolated from C57BL/6J laboratory mouse feces.</title>
        <authorList>
            <person name="Lim S."/>
            <person name="Chang D.H."/>
            <person name="Ahn S."/>
            <person name="Kim B.C."/>
        </authorList>
    </citation>
    <scope>NUCLEOTIDE SEQUENCE [LARGE SCALE GENOMIC DNA]</scope>
    <source>
        <strain evidence="10 11">Alo17</strain>
    </source>
</reference>
<evidence type="ECO:0000256" key="5">
    <source>
        <dbReference type="ARBA" id="ARBA00022801"/>
    </source>
</evidence>
<keyword evidence="5 8" id="KW-0378">Hydrolase</keyword>
<dbReference type="GO" id="GO:0004401">
    <property type="term" value="F:histidinol-phosphatase activity"/>
    <property type="evidence" value="ECO:0007669"/>
    <property type="project" value="UniProtKB-UniRule"/>
</dbReference>
<dbReference type="Pfam" id="PF02811">
    <property type="entry name" value="PHP"/>
    <property type="match status" value="1"/>
</dbReference>
<dbReference type="InterPro" id="IPR016195">
    <property type="entry name" value="Pol/histidinol_Pase-like"/>
</dbReference>
<dbReference type="Proteomes" id="UP000069771">
    <property type="component" value="Chromosome"/>
</dbReference>
<keyword evidence="4 8" id="KW-0028">Amino-acid biosynthesis</keyword>
<dbReference type="KEGG" id="fro:AALO17_04790"/>
<dbReference type="PANTHER" id="PTHR21039:SF0">
    <property type="entry name" value="HISTIDINOL-PHOSPHATASE"/>
    <property type="match status" value="1"/>
</dbReference>
<dbReference type="EMBL" id="CP011391">
    <property type="protein sequence ID" value="AMK53613.1"/>
    <property type="molecule type" value="Genomic_DNA"/>
</dbReference>
<dbReference type="GeneID" id="78477330"/>
<keyword evidence="11" id="KW-1185">Reference proteome</keyword>
<evidence type="ECO:0000256" key="8">
    <source>
        <dbReference type="RuleBase" id="RU366003"/>
    </source>
</evidence>
<dbReference type="InterPro" id="IPR004013">
    <property type="entry name" value="PHP_dom"/>
</dbReference>